<keyword evidence="2" id="KW-1185">Reference proteome</keyword>
<organism evidence="1 2">
    <name type="scientific">Angomonas deanei</name>
    <dbReference type="NCBI Taxonomy" id="59799"/>
    <lineage>
        <taxon>Eukaryota</taxon>
        <taxon>Discoba</taxon>
        <taxon>Euglenozoa</taxon>
        <taxon>Kinetoplastea</taxon>
        <taxon>Metakinetoplastina</taxon>
        <taxon>Trypanosomatida</taxon>
        <taxon>Trypanosomatidae</taxon>
        <taxon>Strigomonadinae</taxon>
        <taxon>Angomonas</taxon>
    </lineage>
</organism>
<accession>A0A7G2CH11</accession>
<dbReference type="EMBL" id="LR877156">
    <property type="protein sequence ID" value="CAD2218779.1"/>
    <property type="molecule type" value="Genomic_DNA"/>
</dbReference>
<evidence type="ECO:0000313" key="2">
    <source>
        <dbReference type="Proteomes" id="UP000515908"/>
    </source>
</evidence>
<sequence>MLDTVRREWKEAHTEVWEAKKLEDGLTQSLLEELQAQEGMHVQLQEVKVAVAEEETARAMALRQTTSSGSPYRRRCRPCTKLFLPSGPVDPTDTTTPASHNARAMLATITRRNYQRPREYLQRHGLAVRYEECSPTRVTREAPKTVPSLVPPAAPSPATALHRASRMLLEELAELRESYYRYKTMLTDPRHGNTVEISQQIRECLNKLDKKAEQVRQLHREETKYGYRAHSVPDVLREIVRENKYCEAVYTDLLVLLRGQ</sequence>
<evidence type="ECO:0000313" key="1">
    <source>
        <dbReference type="EMBL" id="CAD2218779.1"/>
    </source>
</evidence>
<protein>
    <submittedName>
        <fullName evidence="1">Uncharacterized protein</fullName>
    </submittedName>
</protein>
<gene>
    <name evidence="1" type="ORF">ADEAN_000627200</name>
</gene>
<dbReference type="Proteomes" id="UP000515908">
    <property type="component" value="Chromosome 12"/>
</dbReference>
<dbReference type="AlphaFoldDB" id="A0A7G2CH11"/>
<name>A0A7G2CH11_9TRYP</name>
<reference evidence="1 2" key="1">
    <citation type="submission" date="2020-08" db="EMBL/GenBank/DDBJ databases">
        <authorList>
            <person name="Newling K."/>
            <person name="Davey J."/>
            <person name="Forrester S."/>
        </authorList>
    </citation>
    <scope>NUCLEOTIDE SEQUENCE [LARGE SCALE GENOMIC DNA]</scope>
    <source>
        <strain evidence="2">Crithidia deanei Carvalho (ATCC PRA-265)</strain>
    </source>
</reference>
<dbReference type="OrthoDB" id="273416at2759"/>
<dbReference type="VEuPathDB" id="TriTrypDB:ADEAN_000627200"/>
<proteinExistence type="predicted"/>